<dbReference type="InterPro" id="IPR030445">
    <property type="entry name" value="H3-K79_meTrfase"/>
</dbReference>
<evidence type="ECO:0000256" key="3">
    <source>
        <dbReference type="ARBA" id="ARBA00020987"/>
    </source>
</evidence>
<keyword evidence="7 11" id="KW-0156">Chromatin regulator</keyword>
<dbReference type="GO" id="GO:0006281">
    <property type="term" value="P:DNA repair"/>
    <property type="evidence" value="ECO:0007669"/>
    <property type="project" value="TreeGrafter"/>
</dbReference>
<sequence>MPSTSFLEEEDKELVQAVHQYFGQGKARIAWKDVAAKMKRWGRSPKELAQRLNSLKRTYGSNLSKLPRWFYTPVRASRGRRSSQILHIRQSRSNPRSTTASAQNVNQQTGGNVSTQQRDQASYRSKEMDFGTLTFEVTLPSMVEHEPRPVMTNNHQALTVPTLPPMDLRSKTMLGASELISTAAGYSDVASAQWTVEASMAQNDKVPRDVHRAVSTIFENISRSEVVYPPGAVHLNAGEIIPSGVSALITSILQLGTIGTEDVFLDIGSGVGNVVTQFAVHASIGVEIRRDLVDRCNGILGDHAALWPRLQNVEIYAADVKEIDLSITSPYTSATIVLANNLRFDPSATNHIGDELSKMPAVWVAAFTSEVCPRHNSICTKPFCDRWK</sequence>
<evidence type="ECO:0000256" key="1">
    <source>
        <dbReference type="ARBA" id="ARBA00004123"/>
    </source>
</evidence>
<dbReference type="SMART" id="SM00717">
    <property type="entry name" value="SANT"/>
    <property type="match status" value="1"/>
</dbReference>
<evidence type="ECO:0000259" key="14">
    <source>
        <dbReference type="PROSITE" id="PS51569"/>
    </source>
</evidence>
<dbReference type="Gene3D" id="3.40.50.150">
    <property type="entry name" value="Vaccinia Virus protein VP39"/>
    <property type="match status" value="1"/>
</dbReference>
<comment type="function">
    <text evidence="11">Histone methyltransferase that specifically trimethylates histone H3 to form H3K79me3. This methylation is required for telomere silencing and for the pachytene checkpoint during the meiotic cell cycle by allowing the recruitment of RAD9 to double strand breaks. Nucleosomes are preferred as substrate compared to free histone.</text>
</comment>
<evidence type="ECO:0000256" key="12">
    <source>
        <dbReference type="SAM" id="MobiDB-lite"/>
    </source>
</evidence>
<evidence type="ECO:0000259" key="13">
    <source>
        <dbReference type="PROSITE" id="PS51294"/>
    </source>
</evidence>
<dbReference type="Pfam" id="PF00249">
    <property type="entry name" value="Myb_DNA-binding"/>
    <property type="match status" value="1"/>
</dbReference>
<dbReference type="InterPro" id="IPR001005">
    <property type="entry name" value="SANT/Myb"/>
</dbReference>
<dbReference type="EMBL" id="ANIX01004809">
    <property type="protein sequence ID" value="ETP00025.1"/>
    <property type="molecule type" value="Genomic_DNA"/>
</dbReference>
<dbReference type="Pfam" id="PF08123">
    <property type="entry name" value="DOT1"/>
    <property type="match status" value="1"/>
</dbReference>
<dbReference type="GO" id="GO:0000077">
    <property type="term" value="P:DNA damage checkpoint signaling"/>
    <property type="evidence" value="ECO:0007669"/>
    <property type="project" value="TreeGrafter"/>
</dbReference>
<accession>W2VP44</accession>
<dbReference type="InterPro" id="IPR025789">
    <property type="entry name" value="DOT1_dom"/>
</dbReference>
<organism evidence="15 16">
    <name type="scientific">Phytophthora nicotianae CJ01A1</name>
    <dbReference type="NCBI Taxonomy" id="1317063"/>
    <lineage>
        <taxon>Eukaryota</taxon>
        <taxon>Sar</taxon>
        <taxon>Stramenopiles</taxon>
        <taxon>Oomycota</taxon>
        <taxon>Peronosporomycetes</taxon>
        <taxon>Peronosporales</taxon>
        <taxon>Peronosporaceae</taxon>
        <taxon>Phytophthora</taxon>
    </lineage>
</organism>
<dbReference type="CDD" id="cd00167">
    <property type="entry name" value="SANT"/>
    <property type="match status" value="1"/>
</dbReference>
<keyword evidence="5 11" id="KW-0808">Transferase</keyword>
<comment type="subcellular location">
    <subcellularLocation>
        <location evidence="1 11">Nucleus</location>
    </subcellularLocation>
</comment>
<reference evidence="15 16" key="1">
    <citation type="submission" date="2013-11" db="EMBL/GenBank/DDBJ databases">
        <title>The Genome Sequence of Phytophthora parasitica CJ01A1.</title>
        <authorList>
            <consortium name="The Broad Institute Genomics Platform"/>
            <person name="Russ C."/>
            <person name="Tyler B."/>
            <person name="Panabieres F."/>
            <person name="Shan W."/>
            <person name="Tripathy S."/>
            <person name="Grunwald N."/>
            <person name="Machado M."/>
            <person name="Johnson C.S."/>
            <person name="Walker B."/>
            <person name="Young S.K."/>
            <person name="Zeng Q."/>
            <person name="Gargeya S."/>
            <person name="Fitzgerald M."/>
            <person name="Haas B."/>
            <person name="Abouelleil A."/>
            <person name="Allen A.W."/>
            <person name="Alvarado L."/>
            <person name="Arachchi H.M."/>
            <person name="Berlin A.M."/>
            <person name="Chapman S.B."/>
            <person name="Gainer-Dewar J."/>
            <person name="Goldberg J."/>
            <person name="Griggs A."/>
            <person name="Gujja S."/>
            <person name="Hansen M."/>
            <person name="Howarth C."/>
            <person name="Imamovic A."/>
            <person name="Ireland A."/>
            <person name="Larimer J."/>
            <person name="McCowan C."/>
            <person name="Murphy C."/>
            <person name="Pearson M."/>
            <person name="Poon T.W."/>
            <person name="Priest M."/>
            <person name="Roberts A."/>
            <person name="Saif S."/>
            <person name="Shea T."/>
            <person name="Sisk P."/>
            <person name="Sykes S."/>
            <person name="Wortman J."/>
            <person name="Nusbaum C."/>
            <person name="Birren B."/>
        </authorList>
    </citation>
    <scope>NUCLEOTIDE SEQUENCE [LARGE SCALE GENOMIC DNA]</scope>
    <source>
        <strain evidence="15 16">CJ01A1</strain>
    </source>
</reference>
<dbReference type="OrthoDB" id="105432at2759"/>
<dbReference type="InterPro" id="IPR029063">
    <property type="entry name" value="SAM-dependent_MTases_sf"/>
</dbReference>
<evidence type="ECO:0000256" key="2">
    <source>
        <dbReference type="ARBA" id="ARBA00012190"/>
    </source>
</evidence>
<keyword evidence="6 11" id="KW-0949">S-adenosyl-L-methionine</keyword>
<evidence type="ECO:0000313" key="15">
    <source>
        <dbReference type="EMBL" id="ETP00025.1"/>
    </source>
</evidence>
<keyword evidence="8 11" id="KW-0539">Nucleus</keyword>
<evidence type="ECO:0000313" key="16">
    <source>
        <dbReference type="Proteomes" id="UP000018958"/>
    </source>
</evidence>
<name>W2VP44_PHYNI</name>
<dbReference type="PROSITE" id="PS51294">
    <property type="entry name" value="HTH_MYB"/>
    <property type="match status" value="1"/>
</dbReference>
<comment type="caution">
    <text evidence="15">The sequence shown here is derived from an EMBL/GenBank/DDBJ whole genome shotgun (WGS) entry which is preliminary data.</text>
</comment>
<dbReference type="PANTHER" id="PTHR21451:SF0">
    <property type="entry name" value="HISTONE-LYSINE N-METHYLTRANSFERASE, H3 LYSINE-79 SPECIFIC"/>
    <property type="match status" value="1"/>
</dbReference>
<dbReference type="GO" id="GO:0032259">
    <property type="term" value="P:methylation"/>
    <property type="evidence" value="ECO:0007669"/>
    <property type="project" value="UniProtKB-KW"/>
</dbReference>
<feature type="domain" description="HTH myb-type" evidence="13">
    <location>
        <begin position="1"/>
        <end position="60"/>
    </location>
</feature>
<dbReference type="InterPro" id="IPR017930">
    <property type="entry name" value="Myb_dom"/>
</dbReference>
<comment type="catalytic activity">
    <reaction evidence="10 11">
        <text>L-lysyl(79)-[histone H3] + 3 S-adenosyl-L-methionine = N(6),N(6),N(6)-trimethyl-L-lysyl(79)-[histone H3] + 3 S-adenosyl-L-homocysteine + 3 H(+)</text>
        <dbReference type="Rhea" id="RHEA:60328"/>
        <dbReference type="Rhea" id="RHEA-COMP:15549"/>
        <dbReference type="Rhea" id="RHEA-COMP:15552"/>
        <dbReference type="ChEBI" id="CHEBI:15378"/>
        <dbReference type="ChEBI" id="CHEBI:29969"/>
        <dbReference type="ChEBI" id="CHEBI:57856"/>
        <dbReference type="ChEBI" id="CHEBI:59789"/>
        <dbReference type="ChEBI" id="CHEBI:61961"/>
        <dbReference type="EC" id="2.1.1.360"/>
    </reaction>
</comment>
<dbReference type="GO" id="GO:0005634">
    <property type="term" value="C:nucleus"/>
    <property type="evidence" value="ECO:0007669"/>
    <property type="project" value="UniProtKB-SubCell"/>
</dbReference>
<evidence type="ECO:0000256" key="11">
    <source>
        <dbReference type="RuleBase" id="RU271113"/>
    </source>
</evidence>
<gene>
    <name evidence="15" type="ORF">F441_22553</name>
</gene>
<feature type="non-terminal residue" evidence="15">
    <location>
        <position position="388"/>
    </location>
</feature>
<evidence type="ECO:0000256" key="5">
    <source>
        <dbReference type="ARBA" id="ARBA00022679"/>
    </source>
</evidence>
<feature type="region of interest" description="Disordered" evidence="12">
    <location>
        <begin position="81"/>
        <end position="122"/>
    </location>
</feature>
<evidence type="ECO:0000256" key="6">
    <source>
        <dbReference type="ARBA" id="ARBA00022691"/>
    </source>
</evidence>
<comment type="miscellaneous">
    <text evidence="11">In contrast to other lysine histone methyltransferases, it does not contain a SET domain, suggesting the existence of another mechanism for methylation of lysine residues of histones.</text>
</comment>
<dbReference type="PANTHER" id="PTHR21451">
    <property type="entry name" value="HISTONE H3 METHYLTRANSFERASE"/>
    <property type="match status" value="1"/>
</dbReference>
<evidence type="ECO:0000256" key="4">
    <source>
        <dbReference type="ARBA" id="ARBA00022603"/>
    </source>
</evidence>
<dbReference type="PROSITE" id="PS51569">
    <property type="entry name" value="DOT1"/>
    <property type="match status" value="1"/>
</dbReference>
<dbReference type="GO" id="GO:0140956">
    <property type="term" value="F:histone H3K79 trimethyltransferase activity"/>
    <property type="evidence" value="ECO:0007669"/>
    <property type="project" value="UniProtKB-EC"/>
</dbReference>
<dbReference type="Gene3D" id="1.10.10.60">
    <property type="entry name" value="Homeodomain-like"/>
    <property type="match status" value="1"/>
</dbReference>
<feature type="domain" description="DOT1" evidence="14">
    <location>
        <begin position="119"/>
        <end position="388"/>
    </location>
</feature>
<evidence type="ECO:0000256" key="8">
    <source>
        <dbReference type="ARBA" id="ARBA00023242"/>
    </source>
</evidence>
<evidence type="ECO:0000256" key="9">
    <source>
        <dbReference type="ARBA" id="ARBA00029821"/>
    </source>
</evidence>
<dbReference type="AlphaFoldDB" id="W2VP44"/>
<protein>
    <recommendedName>
        <fullName evidence="3 11">Histone-lysine N-methyltransferase, H3 lysine-79 specific</fullName>
        <ecNumber evidence="2 11">2.1.1.360</ecNumber>
    </recommendedName>
    <alternativeName>
        <fullName evidence="9 11">Histone H3-K79 methyltransferase</fullName>
    </alternativeName>
</protein>
<keyword evidence="4 11" id="KW-0489">Methyltransferase</keyword>
<evidence type="ECO:0000256" key="10">
    <source>
        <dbReference type="ARBA" id="ARBA00047770"/>
    </source>
</evidence>
<dbReference type="SUPFAM" id="SSF53335">
    <property type="entry name" value="S-adenosyl-L-methionine-dependent methyltransferases"/>
    <property type="match status" value="1"/>
</dbReference>
<comment type="similarity">
    <text evidence="11">Belongs to the class I-like SAM-binding methyltransferase superfamily. DOT1 family.</text>
</comment>
<evidence type="ECO:0000256" key="7">
    <source>
        <dbReference type="ARBA" id="ARBA00022853"/>
    </source>
</evidence>
<dbReference type="EC" id="2.1.1.360" evidence="2 11"/>
<dbReference type="Proteomes" id="UP000018958">
    <property type="component" value="Unassembled WGS sequence"/>
</dbReference>
<feature type="compositionally biased region" description="Polar residues" evidence="12">
    <location>
        <begin position="91"/>
        <end position="122"/>
    </location>
</feature>
<proteinExistence type="inferred from homology"/>